<proteinExistence type="predicted"/>
<name>A0ABN1K8W5_9BURK</name>
<protein>
    <recommendedName>
        <fullName evidence="3">DUF3606 domain-containing protein</fullName>
    </recommendedName>
</protein>
<reference evidence="1 2" key="1">
    <citation type="journal article" date="2019" name="Int. J. Syst. Evol. Microbiol.">
        <title>The Global Catalogue of Microorganisms (GCM) 10K type strain sequencing project: providing services to taxonomists for standard genome sequencing and annotation.</title>
        <authorList>
            <consortium name="The Broad Institute Genomics Platform"/>
            <consortium name="The Broad Institute Genome Sequencing Center for Infectious Disease"/>
            <person name="Wu L."/>
            <person name="Ma J."/>
        </authorList>
    </citation>
    <scope>NUCLEOTIDE SEQUENCE [LARGE SCALE GENOMIC DNA]</scope>
    <source>
        <strain evidence="1 2">JCM 15503</strain>
    </source>
</reference>
<dbReference type="Pfam" id="PF12244">
    <property type="entry name" value="DUF3606"/>
    <property type="match status" value="1"/>
</dbReference>
<dbReference type="InterPro" id="IPR022037">
    <property type="entry name" value="DUF3606"/>
</dbReference>
<comment type="caution">
    <text evidence="1">The sequence shown here is derived from an EMBL/GenBank/DDBJ whole genome shotgun (WGS) entry which is preliminary data.</text>
</comment>
<evidence type="ECO:0000313" key="1">
    <source>
        <dbReference type="EMBL" id="GAA0758576.1"/>
    </source>
</evidence>
<dbReference type="EMBL" id="BAAAEW010000025">
    <property type="protein sequence ID" value="GAA0758576.1"/>
    <property type="molecule type" value="Genomic_DNA"/>
</dbReference>
<accession>A0ABN1K8W5</accession>
<gene>
    <name evidence="1" type="ORF">GCM10009107_39230</name>
</gene>
<dbReference type="RefSeq" id="WP_141284461.1">
    <property type="nucleotide sequence ID" value="NZ_BAAAEW010000025.1"/>
</dbReference>
<dbReference type="Proteomes" id="UP001500279">
    <property type="component" value="Unassembled WGS sequence"/>
</dbReference>
<evidence type="ECO:0008006" key="3">
    <source>
        <dbReference type="Google" id="ProtNLM"/>
    </source>
</evidence>
<organism evidence="1 2">
    <name type="scientific">Ideonella azotifigens</name>
    <dbReference type="NCBI Taxonomy" id="513160"/>
    <lineage>
        <taxon>Bacteria</taxon>
        <taxon>Pseudomonadati</taxon>
        <taxon>Pseudomonadota</taxon>
        <taxon>Betaproteobacteria</taxon>
        <taxon>Burkholderiales</taxon>
        <taxon>Sphaerotilaceae</taxon>
        <taxon>Ideonella</taxon>
    </lineage>
</organism>
<keyword evidence="2" id="KW-1185">Reference proteome</keyword>
<sequence length="83" mass="8948">MPVAFYEQDLKNPVHLSAHDPAQADYWASRLGVSVPELRQAVDAVGTALHAVQQYLGCADSPSLGWAPPGTTLTLGPPINRRR</sequence>
<evidence type="ECO:0000313" key="2">
    <source>
        <dbReference type="Proteomes" id="UP001500279"/>
    </source>
</evidence>